<protein>
    <submittedName>
        <fullName evidence="2">Metal-dependent hydrolase</fullName>
    </submittedName>
</protein>
<gene>
    <name evidence="2" type="ORF">CWD77_14210</name>
</gene>
<keyword evidence="3" id="KW-1185">Reference proteome</keyword>
<evidence type="ECO:0000256" key="1">
    <source>
        <dbReference type="SAM" id="Phobius"/>
    </source>
</evidence>
<reference evidence="2 3" key="1">
    <citation type="submission" date="2017-11" db="EMBL/GenBank/DDBJ databases">
        <title>Rhodohalobacter 15182 sp. nov., isolated from a salt lake.</title>
        <authorList>
            <person name="Han S."/>
        </authorList>
    </citation>
    <scope>NUCLEOTIDE SEQUENCE [LARGE SCALE GENOMIC DNA]</scope>
    <source>
        <strain evidence="2 3">15182</strain>
    </source>
</reference>
<keyword evidence="1" id="KW-1133">Transmembrane helix</keyword>
<dbReference type="InterPro" id="IPR007404">
    <property type="entry name" value="YdjM-like"/>
</dbReference>
<dbReference type="Proteomes" id="UP000233398">
    <property type="component" value="Unassembled WGS sequence"/>
</dbReference>
<comment type="caution">
    <text evidence="2">The sequence shown here is derived from an EMBL/GenBank/DDBJ whole genome shotgun (WGS) entry which is preliminary data.</text>
</comment>
<accession>A0A2N0VEE4</accession>
<keyword evidence="1" id="KW-0472">Membrane</keyword>
<dbReference type="GO" id="GO:0016787">
    <property type="term" value="F:hydrolase activity"/>
    <property type="evidence" value="ECO:0007669"/>
    <property type="project" value="UniProtKB-KW"/>
</dbReference>
<dbReference type="AlphaFoldDB" id="A0A2N0VEE4"/>
<dbReference type="OrthoDB" id="9781927at2"/>
<feature type="transmembrane region" description="Helical" evidence="1">
    <location>
        <begin position="123"/>
        <end position="147"/>
    </location>
</feature>
<proteinExistence type="predicted"/>
<keyword evidence="1" id="KW-0812">Transmembrane</keyword>
<sequence>MDPISQGLVGATAAQSGADKEKLRPAAFAGAVSAMIADLDYYIHIPSDPLFNIEIHRQFSHSLIFIPVGALIASLLLWWFLKKHLSFKELYLYSILGYATAGLLDTFTSYGTQLLWPFLETRFAWNLISVVDPIVTVGLILFVGLALQKKEKKYVWLAGGWLIFFLLFGWIQHQRAESAAKNLAESRGHTIEMMVVKPTIANQRVWRVNYISNDTIYTDAIRTGLISGIDIYEGESAPRIIIEEEFSTFEGTVMYRDLLRFKNLSENFLIRHPEQPDVIGDARYSMLPTQLIPLWGVEADTTQTDNHLPFLYFRDASDEVRESFMNMLLGKHL</sequence>
<feature type="transmembrane region" description="Helical" evidence="1">
    <location>
        <begin position="63"/>
        <end position="81"/>
    </location>
</feature>
<dbReference type="RefSeq" id="WP_101074248.1">
    <property type="nucleotide sequence ID" value="NZ_PISP01000006.1"/>
</dbReference>
<dbReference type="EMBL" id="PISP01000006">
    <property type="protein sequence ID" value="PKD42562.1"/>
    <property type="molecule type" value="Genomic_DNA"/>
</dbReference>
<dbReference type="InterPro" id="IPR053170">
    <property type="entry name" value="Transcription_regulator"/>
</dbReference>
<keyword evidence="2" id="KW-0378">Hydrolase</keyword>
<dbReference type="PANTHER" id="PTHR40031">
    <property type="entry name" value="HYPOTHETICAL MEMBRANE SPANNING PROTEIN"/>
    <property type="match status" value="1"/>
</dbReference>
<name>A0A2N0VEE4_9BACT</name>
<dbReference type="Pfam" id="PF04307">
    <property type="entry name" value="YdjM"/>
    <property type="match status" value="1"/>
</dbReference>
<organism evidence="2 3">
    <name type="scientific">Rhodohalobacter barkolensis</name>
    <dbReference type="NCBI Taxonomy" id="2053187"/>
    <lineage>
        <taxon>Bacteria</taxon>
        <taxon>Pseudomonadati</taxon>
        <taxon>Balneolota</taxon>
        <taxon>Balneolia</taxon>
        <taxon>Balneolales</taxon>
        <taxon>Balneolaceae</taxon>
        <taxon>Rhodohalobacter</taxon>
    </lineage>
</organism>
<feature type="transmembrane region" description="Helical" evidence="1">
    <location>
        <begin position="90"/>
        <end position="111"/>
    </location>
</feature>
<evidence type="ECO:0000313" key="3">
    <source>
        <dbReference type="Proteomes" id="UP000233398"/>
    </source>
</evidence>
<feature type="transmembrane region" description="Helical" evidence="1">
    <location>
        <begin position="154"/>
        <end position="171"/>
    </location>
</feature>
<dbReference type="PANTHER" id="PTHR40031:SF1">
    <property type="entry name" value="MEMBRANE-BOUND METAL-DEPENDENT HYDROLASE"/>
    <property type="match status" value="1"/>
</dbReference>
<evidence type="ECO:0000313" key="2">
    <source>
        <dbReference type="EMBL" id="PKD42562.1"/>
    </source>
</evidence>